<protein>
    <submittedName>
        <fullName evidence="2">Uncharacterized protein</fullName>
    </submittedName>
</protein>
<name>A0A087SI00_AUXPR</name>
<dbReference type="RefSeq" id="XP_011398247.1">
    <property type="nucleotide sequence ID" value="XM_011399945.1"/>
</dbReference>
<gene>
    <name evidence="2" type="ORF">F751_0892</name>
</gene>
<dbReference type="EMBL" id="KL662115">
    <property type="protein sequence ID" value="KFM25354.1"/>
    <property type="molecule type" value="Genomic_DNA"/>
</dbReference>
<dbReference type="AlphaFoldDB" id="A0A087SI00"/>
<keyword evidence="3" id="KW-1185">Reference proteome</keyword>
<feature type="region of interest" description="Disordered" evidence="1">
    <location>
        <begin position="23"/>
        <end position="42"/>
    </location>
</feature>
<sequence length="98" mass="10268">MCGQGFGMLQGAVPVHAHHPAVDVGQGDTIPHTPDLPPFHTPGRQTAWCRQSVGPSVLADSACLPVSLPAGPWILQPPSERVPAAPWRLAVPASARLE</sequence>
<dbReference type="Proteomes" id="UP000028924">
    <property type="component" value="Unassembled WGS sequence"/>
</dbReference>
<evidence type="ECO:0000256" key="1">
    <source>
        <dbReference type="SAM" id="MobiDB-lite"/>
    </source>
</evidence>
<dbReference type="KEGG" id="apro:F751_0892"/>
<reference evidence="2 3" key="1">
    <citation type="journal article" date="2014" name="BMC Genomics">
        <title>Oil accumulation mechanisms of the oleaginous microalga Chlorella protothecoides revealed through its genome, transcriptomes, and proteomes.</title>
        <authorList>
            <person name="Gao C."/>
            <person name="Wang Y."/>
            <person name="Shen Y."/>
            <person name="Yan D."/>
            <person name="He X."/>
            <person name="Dai J."/>
            <person name="Wu Q."/>
        </authorList>
    </citation>
    <scope>NUCLEOTIDE SEQUENCE [LARGE SCALE GENOMIC DNA]</scope>
    <source>
        <strain evidence="2 3">0710</strain>
    </source>
</reference>
<accession>A0A087SI00</accession>
<evidence type="ECO:0000313" key="3">
    <source>
        <dbReference type="Proteomes" id="UP000028924"/>
    </source>
</evidence>
<organism evidence="2 3">
    <name type="scientific">Auxenochlorella protothecoides</name>
    <name type="common">Green microalga</name>
    <name type="synonym">Chlorella protothecoides</name>
    <dbReference type="NCBI Taxonomy" id="3075"/>
    <lineage>
        <taxon>Eukaryota</taxon>
        <taxon>Viridiplantae</taxon>
        <taxon>Chlorophyta</taxon>
        <taxon>core chlorophytes</taxon>
        <taxon>Trebouxiophyceae</taxon>
        <taxon>Chlorellales</taxon>
        <taxon>Chlorellaceae</taxon>
        <taxon>Auxenochlorella</taxon>
    </lineage>
</organism>
<dbReference type="GeneID" id="23612283"/>
<evidence type="ECO:0000313" key="2">
    <source>
        <dbReference type="EMBL" id="KFM25354.1"/>
    </source>
</evidence>
<proteinExistence type="predicted"/>